<evidence type="ECO:0000256" key="1">
    <source>
        <dbReference type="SAM" id="Phobius"/>
    </source>
</evidence>
<reference evidence="2 3" key="1">
    <citation type="journal article" date="2024" name="J Genomics">
        <title>Draft genome sequencing and assembly of Favolaschia claudopus CIRM-BRFM 2984 isolated from oak limbs.</title>
        <authorList>
            <person name="Navarro D."/>
            <person name="Drula E."/>
            <person name="Chaduli D."/>
            <person name="Cazenave R."/>
            <person name="Ahrendt S."/>
            <person name="Wang J."/>
            <person name="Lipzen A."/>
            <person name="Daum C."/>
            <person name="Barry K."/>
            <person name="Grigoriev I.V."/>
            <person name="Favel A."/>
            <person name="Rosso M.N."/>
            <person name="Martin F."/>
        </authorList>
    </citation>
    <scope>NUCLEOTIDE SEQUENCE [LARGE SCALE GENOMIC DNA]</scope>
    <source>
        <strain evidence="2 3">CIRM-BRFM 2984</strain>
    </source>
</reference>
<protein>
    <submittedName>
        <fullName evidence="2">Uncharacterized protein</fullName>
    </submittedName>
</protein>
<accession>A0AAW0CMW7</accession>
<dbReference type="Proteomes" id="UP001362999">
    <property type="component" value="Unassembled WGS sequence"/>
</dbReference>
<organism evidence="2 3">
    <name type="scientific">Favolaschia claudopus</name>
    <dbReference type="NCBI Taxonomy" id="2862362"/>
    <lineage>
        <taxon>Eukaryota</taxon>
        <taxon>Fungi</taxon>
        <taxon>Dikarya</taxon>
        <taxon>Basidiomycota</taxon>
        <taxon>Agaricomycotina</taxon>
        <taxon>Agaricomycetes</taxon>
        <taxon>Agaricomycetidae</taxon>
        <taxon>Agaricales</taxon>
        <taxon>Marasmiineae</taxon>
        <taxon>Mycenaceae</taxon>
        <taxon>Favolaschia</taxon>
    </lineage>
</organism>
<keyword evidence="1" id="KW-1133">Transmembrane helix</keyword>
<sequence length="194" mass="21269">MLLSRSEAQFSRASHALDILGSTPPPSCSLVCATSRRRSRRPPPAPATLSFDALARTRTPRWFVFARPAPSVIVPHARSPPDPLSFSLRLPSTPPSIVHPTLAPHRSLGCDTLWFSPPHPRPTPLPCSFGRSSLAPPFRRPTFDADPPSLAPPLDAHPATVPSLDRRRCRLSLVYVVYMIGLCVRVYIHASSAY</sequence>
<gene>
    <name evidence="2" type="ORF">R3P38DRAFT_3181561</name>
</gene>
<evidence type="ECO:0000313" key="2">
    <source>
        <dbReference type="EMBL" id="KAK7039756.1"/>
    </source>
</evidence>
<keyword evidence="1" id="KW-0472">Membrane</keyword>
<proteinExistence type="predicted"/>
<comment type="caution">
    <text evidence="2">The sequence shown here is derived from an EMBL/GenBank/DDBJ whole genome shotgun (WGS) entry which is preliminary data.</text>
</comment>
<dbReference type="EMBL" id="JAWWNJ010000016">
    <property type="protein sequence ID" value="KAK7039756.1"/>
    <property type="molecule type" value="Genomic_DNA"/>
</dbReference>
<keyword evidence="3" id="KW-1185">Reference proteome</keyword>
<name>A0AAW0CMW7_9AGAR</name>
<feature type="transmembrane region" description="Helical" evidence="1">
    <location>
        <begin position="171"/>
        <end position="188"/>
    </location>
</feature>
<keyword evidence="1" id="KW-0812">Transmembrane</keyword>
<dbReference type="AlphaFoldDB" id="A0AAW0CMW7"/>
<evidence type="ECO:0000313" key="3">
    <source>
        <dbReference type="Proteomes" id="UP001362999"/>
    </source>
</evidence>